<proteinExistence type="predicted"/>
<reference evidence="1 2" key="1">
    <citation type="submission" date="2019-06" db="EMBL/GenBank/DDBJ databases">
        <title>Sequencing the genomes of 1000 actinobacteria strains.</title>
        <authorList>
            <person name="Klenk H.-P."/>
        </authorList>
    </citation>
    <scope>NUCLEOTIDE SEQUENCE [LARGE SCALE GENOMIC DNA]</scope>
    <source>
        <strain evidence="1 2">DSM 43866</strain>
    </source>
</reference>
<dbReference type="EMBL" id="VIWY01000004">
    <property type="protein sequence ID" value="TWG14510.1"/>
    <property type="molecule type" value="Genomic_DNA"/>
</dbReference>
<evidence type="ECO:0000313" key="2">
    <source>
        <dbReference type="Proteomes" id="UP000320239"/>
    </source>
</evidence>
<organism evidence="1 2">
    <name type="scientific">Actinoplanes teichomyceticus</name>
    <dbReference type="NCBI Taxonomy" id="1867"/>
    <lineage>
        <taxon>Bacteria</taxon>
        <taxon>Bacillati</taxon>
        <taxon>Actinomycetota</taxon>
        <taxon>Actinomycetes</taxon>
        <taxon>Micromonosporales</taxon>
        <taxon>Micromonosporaceae</taxon>
        <taxon>Actinoplanes</taxon>
    </lineage>
</organism>
<evidence type="ECO:0000313" key="1">
    <source>
        <dbReference type="EMBL" id="TWG14510.1"/>
    </source>
</evidence>
<protein>
    <submittedName>
        <fullName evidence="1">Uncharacterized protein</fullName>
    </submittedName>
</protein>
<comment type="caution">
    <text evidence="1">The sequence shown here is derived from an EMBL/GenBank/DDBJ whole genome shotgun (WGS) entry which is preliminary data.</text>
</comment>
<sequence>MFASGPVRVAEVEAAGHADADEEEFTDAFGVGEHHGDPLFVGSELGGSRAVHWHSREC</sequence>
<keyword evidence="2" id="KW-1185">Reference proteome</keyword>
<name>A0A561VSE5_ACTTI</name>
<dbReference type="AlphaFoldDB" id="A0A561VSE5"/>
<dbReference type="RefSeq" id="WP_164466166.1">
    <property type="nucleotide sequence ID" value="NZ_BOMX01000183.1"/>
</dbReference>
<gene>
    <name evidence="1" type="ORF">FHX34_104810</name>
</gene>
<accession>A0A561VSE5</accession>
<dbReference type="Proteomes" id="UP000320239">
    <property type="component" value="Unassembled WGS sequence"/>
</dbReference>